<gene>
    <name evidence="2" type="ORF">PoB_004050900</name>
</gene>
<feature type="region of interest" description="Disordered" evidence="1">
    <location>
        <begin position="1"/>
        <end position="28"/>
    </location>
</feature>
<dbReference type="AlphaFoldDB" id="A0AAV4B5N3"/>
<proteinExistence type="predicted"/>
<evidence type="ECO:0000256" key="1">
    <source>
        <dbReference type="SAM" id="MobiDB-lite"/>
    </source>
</evidence>
<protein>
    <submittedName>
        <fullName evidence="2">Uncharacterized protein</fullName>
    </submittedName>
</protein>
<sequence>MREFGRFRGSPPATESNQEDKLRGTPARCQGYPGAIINSQQRVAPHGKQSADTVGVGLSIIPSTGELRWI</sequence>
<name>A0AAV4B5N3_9GAST</name>
<keyword evidence="3" id="KW-1185">Reference proteome</keyword>
<reference evidence="2 3" key="1">
    <citation type="journal article" date="2021" name="Elife">
        <title>Chloroplast acquisition without the gene transfer in kleptoplastic sea slugs, Plakobranchus ocellatus.</title>
        <authorList>
            <person name="Maeda T."/>
            <person name="Takahashi S."/>
            <person name="Yoshida T."/>
            <person name="Shimamura S."/>
            <person name="Takaki Y."/>
            <person name="Nagai Y."/>
            <person name="Toyoda A."/>
            <person name="Suzuki Y."/>
            <person name="Arimoto A."/>
            <person name="Ishii H."/>
            <person name="Satoh N."/>
            <person name="Nishiyama T."/>
            <person name="Hasebe M."/>
            <person name="Maruyama T."/>
            <person name="Minagawa J."/>
            <person name="Obokata J."/>
            <person name="Shigenobu S."/>
        </authorList>
    </citation>
    <scope>NUCLEOTIDE SEQUENCE [LARGE SCALE GENOMIC DNA]</scope>
</reference>
<comment type="caution">
    <text evidence="2">The sequence shown here is derived from an EMBL/GenBank/DDBJ whole genome shotgun (WGS) entry which is preliminary data.</text>
</comment>
<organism evidence="2 3">
    <name type="scientific">Plakobranchus ocellatus</name>
    <dbReference type="NCBI Taxonomy" id="259542"/>
    <lineage>
        <taxon>Eukaryota</taxon>
        <taxon>Metazoa</taxon>
        <taxon>Spiralia</taxon>
        <taxon>Lophotrochozoa</taxon>
        <taxon>Mollusca</taxon>
        <taxon>Gastropoda</taxon>
        <taxon>Heterobranchia</taxon>
        <taxon>Euthyneura</taxon>
        <taxon>Panpulmonata</taxon>
        <taxon>Sacoglossa</taxon>
        <taxon>Placobranchoidea</taxon>
        <taxon>Plakobranchidae</taxon>
        <taxon>Plakobranchus</taxon>
    </lineage>
</organism>
<accession>A0AAV4B5N3</accession>
<evidence type="ECO:0000313" key="3">
    <source>
        <dbReference type="Proteomes" id="UP000735302"/>
    </source>
</evidence>
<dbReference type="EMBL" id="BLXT01004521">
    <property type="protein sequence ID" value="GFO14004.1"/>
    <property type="molecule type" value="Genomic_DNA"/>
</dbReference>
<evidence type="ECO:0000313" key="2">
    <source>
        <dbReference type="EMBL" id="GFO14004.1"/>
    </source>
</evidence>
<dbReference type="Proteomes" id="UP000735302">
    <property type="component" value="Unassembled WGS sequence"/>
</dbReference>